<dbReference type="HOGENOM" id="CLU_013929_21_0_1"/>
<dbReference type="PANTHER" id="PTHR19303">
    <property type="entry name" value="TRANSPOSON"/>
    <property type="match status" value="1"/>
</dbReference>
<keyword evidence="1" id="KW-0238">DNA-binding</keyword>
<organism evidence="4 5">
    <name type="scientific">Pseudozyma hubeiensis (strain SY62)</name>
    <name type="common">Yeast</name>
    <dbReference type="NCBI Taxonomy" id="1305764"/>
    <lineage>
        <taxon>Eukaryota</taxon>
        <taxon>Fungi</taxon>
        <taxon>Dikarya</taxon>
        <taxon>Basidiomycota</taxon>
        <taxon>Ustilaginomycotina</taxon>
        <taxon>Ustilaginomycetes</taxon>
        <taxon>Ustilaginales</taxon>
        <taxon>Ustilaginaceae</taxon>
        <taxon>Pseudozyma</taxon>
    </lineage>
</organism>
<dbReference type="SMART" id="SM00674">
    <property type="entry name" value="CENPB"/>
    <property type="match status" value="1"/>
</dbReference>
<dbReference type="Proteomes" id="UP000014071">
    <property type="component" value="Unassembled WGS sequence"/>
</dbReference>
<dbReference type="GeneID" id="24110287"/>
<dbReference type="AlphaFoldDB" id="R9P7U0"/>
<dbReference type="EMBL" id="DF238810">
    <property type="protein sequence ID" value="GAC97421.1"/>
    <property type="molecule type" value="Genomic_DNA"/>
</dbReference>
<keyword evidence="5" id="KW-1185">Reference proteome</keyword>
<evidence type="ECO:0000256" key="2">
    <source>
        <dbReference type="SAM" id="MobiDB-lite"/>
    </source>
</evidence>
<feature type="region of interest" description="Disordered" evidence="2">
    <location>
        <begin position="357"/>
        <end position="387"/>
    </location>
</feature>
<dbReference type="InterPro" id="IPR006600">
    <property type="entry name" value="HTH_CenpB_DNA-bd_dom"/>
</dbReference>
<dbReference type="RefSeq" id="XP_012191008.1">
    <property type="nucleotide sequence ID" value="XM_012335618.1"/>
</dbReference>
<dbReference type="STRING" id="1305764.R9P7U0"/>
<dbReference type="OrthoDB" id="2556734at2759"/>
<dbReference type="Pfam" id="PF03184">
    <property type="entry name" value="DDE_1"/>
    <property type="match status" value="1"/>
</dbReference>
<feature type="domain" description="HTH CENPB-type" evidence="3">
    <location>
        <begin position="69"/>
        <end position="142"/>
    </location>
</feature>
<dbReference type="PROSITE" id="PS51253">
    <property type="entry name" value="HTH_CENPB"/>
    <property type="match status" value="1"/>
</dbReference>
<dbReference type="PANTHER" id="PTHR19303:SF74">
    <property type="entry name" value="POGO TRANSPOSABLE ELEMENT WITH KRAB DOMAIN"/>
    <property type="match status" value="1"/>
</dbReference>
<dbReference type="GO" id="GO:0005634">
    <property type="term" value="C:nucleus"/>
    <property type="evidence" value="ECO:0007669"/>
    <property type="project" value="TreeGrafter"/>
</dbReference>
<evidence type="ECO:0000313" key="4">
    <source>
        <dbReference type="EMBL" id="GAC97421.1"/>
    </source>
</evidence>
<name>R9P7U0_PSEHS</name>
<feature type="compositionally biased region" description="Polar residues" evidence="2">
    <location>
        <begin position="1"/>
        <end position="10"/>
    </location>
</feature>
<evidence type="ECO:0000313" key="5">
    <source>
        <dbReference type="Proteomes" id="UP000014071"/>
    </source>
</evidence>
<evidence type="ECO:0000256" key="1">
    <source>
        <dbReference type="ARBA" id="ARBA00023125"/>
    </source>
</evidence>
<evidence type="ECO:0000259" key="3">
    <source>
        <dbReference type="PROSITE" id="PS51253"/>
    </source>
</evidence>
<feature type="region of interest" description="Disordered" evidence="2">
    <location>
        <begin position="1"/>
        <end position="23"/>
    </location>
</feature>
<sequence>MPRNPTSKRSVPSRMAKAAERDRMEARLQQASVELSEGQHDSIRKAAAAHNVAEATLRHQIAGRCSKCSARDDLQALTPAAETALVDHIRRCACSRYPLTPSILRHYATTITRTDTSRSTTTKLSANWLQSFLIRHPSIRTHWSRCLDNDRLSAANEDTIRRWYTQLRVIMREYSVASTNVFNVDETGFMLGVLGTERIVVPAGDPSCRFKAQPGSWEWATVVECIGSGGQVLPPLIITKGQRHVVGDYRQMEGVPSLWNFTKSPNGWSNDELAVEWLETIFDPGTRPSTPSPWRLLIINGHRSHTTTPFIASAWSKLADAAEHVDAINRSDFATFYAQARKKVMTQTRVRKAFSDSGITLDPTPQKALSRLAGSSAAEGRSETPVRRPLQPIAALQTALAFNAAIDAHRQEPDSNEACNLKRVILEAHEASQASISVLEAEILVLRAHHNRSNKTAKTLGKKRVQGDTRVLTTNRIITREYAERELVAKGVEF</sequence>
<dbReference type="eggNOG" id="KOG3105">
    <property type="taxonomic scope" value="Eukaryota"/>
</dbReference>
<protein>
    <submittedName>
        <fullName evidence="4">Transposase</fullName>
    </submittedName>
</protein>
<accession>R9P7U0</accession>
<dbReference type="InterPro" id="IPR004875">
    <property type="entry name" value="DDE_SF_endonuclease_dom"/>
</dbReference>
<dbReference type="GO" id="GO:0003677">
    <property type="term" value="F:DNA binding"/>
    <property type="evidence" value="ECO:0007669"/>
    <property type="project" value="UniProtKB-KW"/>
</dbReference>
<dbReference type="InterPro" id="IPR050863">
    <property type="entry name" value="CenT-Element_Derived"/>
</dbReference>
<reference evidence="5" key="1">
    <citation type="journal article" date="2013" name="Genome Announc.">
        <title>Draft genome sequence of the basidiomycetous yeast-like fungus Pseudozyma hubeiensis SY62, which produces an abundant amount of the biosurfactant mannosylerythritol lipids.</title>
        <authorList>
            <person name="Konishi M."/>
            <person name="Hatada Y."/>
            <person name="Horiuchi J."/>
        </authorList>
    </citation>
    <scope>NUCLEOTIDE SEQUENCE [LARGE SCALE GENOMIC DNA]</scope>
    <source>
        <strain evidence="5">SY62</strain>
    </source>
</reference>
<dbReference type="Pfam" id="PF03221">
    <property type="entry name" value="HTH_Tnp_Tc5"/>
    <property type="match status" value="1"/>
</dbReference>
<gene>
    <name evidence="4" type="ORF">PHSY_005007</name>
</gene>
<proteinExistence type="predicted"/>